<evidence type="ECO:0000313" key="1">
    <source>
        <dbReference type="EMBL" id="KAK4786567.1"/>
    </source>
</evidence>
<organism evidence="1 2">
    <name type="scientific">Trapa natans</name>
    <name type="common">Water chestnut</name>
    <dbReference type="NCBI Taxonomy" id="22666"/>
    <lineage>
        <taxon>Eukaryota</taxon>
        <taxon>Viridiplantae</taxon>
        <taxon>Streptophyta</taxon>
        <taxon>Embryophyta</taxon>
        <taxon>Tracheophyta</taxon>
        <taxon>Spermatophyta</taxon>
        <taxon>Magnoliopsida</taxon>
        <taxon>eudicotyledons</taxon>
        <taxon>Gunneridae</taxon>
        <taxon>Pentapetalae</taxon>
        <taxon>rosids</taxon>
        <taxon>malvids</taxon>
        <taxon>Myrtales</taxon>
        <taxon>Lythraceae</taxon>
        <taxon>Trapa</taxon>
    </lineage>
</organism>
<dbReference type="EMBL" id="JAXQNO010000012">
    <property type="protein sequence ID" value="KAK4786567.1"/>
    <property type="molecule type" value="Genomic_DNA"/>
</dbReference>
<protein>
    <submittedName>
        <fullName evidence="1">Uncharacterized protein</fullName>
    </submittedName>
</protein>
<dbReference type="Proteomes" id="UP001346149">
    <property type="component" value="Unassembled WGS sequence"/>
</dbReference>
<evidence type="ECO:0000313" key="2">
    <source>
        <dbReference type="Proteomes" id="UP001346149"/>
    </source>
</evidence>
<sequence>MHKITRNKVGGVILKENIIHHEQLQGFFSSEQSPKSRMLLLASALPTPFSSSVACGWQESVLQSETTCHLLIGTSEKGRSSVLKEYSPVAKGCMELDDEALLQDYNTHQPWPMIDDRDPNLGP</sequence>
<name>A0AAN7LH20_TRANT</name>
<proteinExistence type="predicted"/>
<dbReference type="AlphaFoldDB" id="A0AAN7LH20"/>
<keyword evidence="2" id="KW-1185">Reference proteome</keyword>
<reference evidence="1 2" key="1">
    <citation type="journal article" date="2023" name="Hortic Res">
        <title>Pangenome of water caltrop reveals structural variations and asymmetric subgenome divergence after allopolyploidization.</title>
        <authorList>
            <person name="Zhang X."/>
            <person name="Chen Y."/>
            <person name="Wang L."/>
            <person name="Yuan Y."/>
            <person name="Fang M."/>
            <person name="Shi L."/>
            <person name="Lu R."/>
            <person name="Comes H.P."/>
            <person name="Ma Y."/>
            <person name="Chen Y."/>
            <person name="Huang G."/>
            <person name="Zhou Y."/>
            <person name="Zheng Z."/>
            <person name="Qiu Y."/>
        </authorList>
    </citation>
    <scope>NUCLEOTIDE SEQUENCE [LARGE SCALE GENOMIC DNA]</scope>
    <source>
        <strain evidence="1">F231</strain>
    </source>
</reference>
<accession>A0AAN7LH20</accession>
<gene>
    <name evidence="1" type="ORF">SAY86_010400</name>
</gene>
<comment type="caution">
    <text evidence="1">The sequence shown here is derived from an EMBL/GenBank/DDBJ whole genome shotgun (WGS) entry which is preliminary data.</text>
</comment>